<dbReference type="CDD" id="cd00192">
    <property type="entry name" value="PTKc"/>
    <property type="match status" value="1"/>
</dbReference>
<keyword evidence="12 19" id="KW-0472">Membrane</keyword>
<dbReference type="InterPro" id="IPR011009">
    <property type="entry name" value="Kinase-like_dom_sf"/>
</dbReference>
<dbReference type="InterPro" id="IPR057329">
    <property type="entry name" value="Beta-prop_Rol-3"/>
</dbReference>
<dbReference type="SUPFAM" id="SSF49265">
    <property type="entry name" value="Fibronectin type III"/>
    <property type="match status" value="3"/>
</dbReference>
<dbReference type="GO" id="GO:0061564">
    <property type="term" value="P:axon development"/>
    <property type="evidence" value="ECO:0007669"/>
    <property type="project" value="UniProtKB-ARBA"/>
</dbReference>
<dbReference type="PROSITE" id="PS50011">
    <property type="entry name" value="PROTEIN_KINASE_DOM"/>
    <property type="match status" value="1"/>
</dbReference>
<dbReference type="CDD" id="cd00063">
    <property type="entry name" value="FN3"/>
    <property type="match status" value="4"/>
</dbReference>
<evidence type="ECO:0000256" key="1">
    <source>
        <dbReference type="ARBA" id="ARBA00004167"/>
    </source>
</evidence>
<comment type="catalytic activity">
    <reaction evidence="16">
        <text>L-tyrosyl-[protein] + ATP = O-phospho-L-tyrosyl-[protein] + ADP + H(+)</text>
        <dbReference type="Rhea" id="RHEA:10596"/>
        <dbReference type="Rhea" id="RHEA-COMP:10136"/>
        <dbReference type="Rhea" id="RHEA-COMP:20101"/>
        <dbReference type="ChEBI" id="CHEBI:15378"/>
        <dbReference type="ChEBI" id="CHEBI:30616"/>
        <dbReference type="ChEBI" id="CHEBI:46858"/>
        <dbReference type="ChEBI" id="CHEBI:61978"/>
        <dbReference type="ChEBI" id="CHEBI:456216"/>
        <dbReference type="EC" id="2.7.10.1"/>
    </reaction>
</comment>
<dbReference type="STRING" id="451379.A0A158R4X9"/>
<evidence type="ECO:0000313" key="23">
    <source>
        <dbReference type="WBParaSite" id="SMUV_0000481401-mRNA-1"/>
    </source>
</evidence>
<evidence type="ECO:0000256" key="7">
    <source>
        <dbReference type="ARBA" id="ARBA00022737"/>
    </source>
</evidence>
<evidence type="ECO:0000256" key="10">
    <source>
        <dbReference type="ARBA" id="ARBA00022840"/>
    </source>
</evidence>
<dbReference type="GO" id="GO:0005886">
    <property type="term" value="C:plasma membrane"/>
    <property type="evidence" value="ECO:0007669"/>
    <property type="project" value="TreeGrafter"/>
</dbReference>
<keyword evidence="11 19" id="KW-1133">Transmembrane helix</keyword>
<dbReference type="WBParaSite" id="SMUV_0000481401-mRNA-1">
    <property type="protein sequence ID" value="SMUV_0000481401-mRNA-1"/>
    <property type="gene ID" value="SMUV_0000481401"/>
</dbReference>
<dbReference type="EC" id="2.7.10.1" evidence="3"/>
<evidence type="ECO:0000256" key="4">
    <source>
        <dbReference type="ARBA" id="ARBA00022553"/>
    </source>
</evidence>
<feature type="compositionally biased region" description="Polar residues" evidence="18">
    <location>
        <begin position="2349"/>
        <end position="2369"/>
    </location>
</feature>
<evidence type="ECO:0000256" key="13">
    <source>
        <dbReference type="ARBA" id="ARBA00023137"/>
    </source>
</evidence>
<evidence type="ECO:0000256" key="8">
    <source>
        <dbReference type="ARBA" id="ARBA00022741"/>
    </source>
</evidence>
<evidence type="ECO:0000256" key="19">
    <source>
        <dbReference type="SAM" id="Phobius"/>
    </source>
</evidence>
<feature type="transmembrane region" description="Helical" evidence="19">
    <location>
        <begin position="1886"/>
        <end position="1913"/>
    </location>
</feature>
<keyword evidence="15" id="KW-0325">Glycoprotein</keyword>
<dbReference type="InterPro" id="IPR058726">
    <property type="entry name" value="Roller3_N"/>
</dbReference>
<dbReference type="Gene3D" id="3.30.200.20">
    <property type="entry name" value="Phosphorylase Kinase, domain 1"/>
    <property type="match status" value="1"/>
</dbReference>
<dbReference type="InterPro" id="IPR017441">
    <property type="entry name" value="Protein_kinase_ATP_BS"/>
</dbReference>
<dbReference type="GO" id="GO:0032006">
    <property type="term" value="P:regulation of TOR signaling"/>
    <property type="evidence" value="ECO:0007669"/>
    <property type="project" value="TreeGrafter"/>
</dbReference>
<dbReference type="PROSITE" id="PS50853">
    <property type="entry name" value="FN3"/>
    <property type="match status" value="3"/>
</dbReference>
<sequence length="2407" mass="269206">MKAEVISWNIDYMPFIINSTCIRTYQWSSSFLVYKLDSGPKKDVVALSAENKLSDRSVFPLAKGSLRWNAPLKIANLSERINACSIGCKDLDSPNSNCSKRCSSTNATDSCLQGCQAIADIFMHLIQGLLNNMTANIETENEKELLILWQLDNTYQMMIREISAMNIQWAIQSRQAFSNLPFITTPVQQKAFKDDSMMIKISIPNNYIGQVELRFCAFWRFNIIVSPISIHNLSAEGSSPNAPEIIAQQQISLSSYVVCWNTEHPRIYRLSLSDLDGTELFTENTTLNCFLFKNIPSENCCRASIGYANFNSSADTVIKIELITISDSSQKVSSRLVFTNGTHLLELHDVNDYVVKNPPQHIPFETDSKASITALCSFSRERLYIGLNDGSVFWINIGTNEEANLLRQADDNPVLHIDIDHMQEKVYIVLMKQGILRCDLDRCDNGTVMTENAINYIEYISVDAFNGYIYCVAHNGELLITPLFPYNSSETTGILATKKLAAVDAVSAVEIDYENMQLIIVAKNGSIFGMNLVNRSLSDLRSSFSVSGEYVDVKKVHFMQNRMFWTVPSCGILPLLDCLYSEEYDNDNKNIHLNQYLFAGRVVDFTFMKERSLPLTVLPPNAVGLITSSDLAVITWQPPPLLPFQSKKFEWRNVYYKCGLMSESEDQNNPKLTTSNSTAEILPITPGLQYHASVQACICNVCSALTSAINSAFMPHIDPPFVMINRTNDQLNIYSLLGTPLDNYAIDSPLPAELNIPFALDPTTQSLYTVIENESNIYRTTADGTRTLFLETVTARYLAILPTYSVLVLASDYVIRSYRFTSTFQQTLTEFRIYSCDSITGCGSVFGLAGDDDTGDIFFLIQNLNNTVSLFGINQHLERPYFISSSSDFPPIRQMLVAKEKLAFVTTGGEIGICDKKLGSLNLNLAAENVVLVQNTNISAIHALNFTTSRAVVNPKRDKLTWNVESFTSADRLLFKISLYKENWDGEKFVNYSFKQEFYLSPQILESWSSRQTYDVRIDAISAWNTISINYTSLTAPTKPPTAPTNLRVFATQQKTVDGARALIDLFWDEPIIWNGEKTGYIVNCTVDAGDRWSAVVLPVERTYSFNVKSGSVSCIVGARTETALITFSEPITIDSSELRPLVRVFAVDASNKLVQVYNSSLSSLPLSKRQTATSAITQQSIAYIGNDLYALRNDADITQPYLLRLDSNNVDYVVQKVTLAGNIAEVDAIISDWVANRLLFISGGNLLQLFLDLLDNSSVSVFTPRQVMNLSLSVGDAKQLLFDPFNNTAYLLTKNGSLFALYLNKNMEENLAVRFNCLKTETVTAMVSNFIWNRAVLDSIVVLTWNGLSRLNFASSACEIIDIDDSIFGERKLKAVLSFGVFGTKYLFTTSTSVIEYDGNTKQAIPIEVSGVPLKQILIATQSSQPYPDRSCFVYPDNIITKFTIMNEQKTGAEVNIKQPALPSDCPAISLPPTQYEIRFKRKDTDKVTSILTLHEKSHIENGLLDKETDYEVTVAFRNRYTNLIESSVTQLFITGYGYPTAPLVPAAVAVSPDSVILFWNLPAKANAPLSEIKYRVSHMSELLSLPAAIGALEYNANADGDYADALSDVVSCTANPCSAKLLHLHPATDYKFWVRAIHKSHLESQYEDPEAITAEIPVRTKDTPGTLRPENITSTSVTLHWVSLEPESPPLRISIEYRVVDDKTVSSALNNSSVTWKSPADASFEWSHPVTIVIEGLLSATAYEYRYTADYKETFMYTSHPIPVLGKYYHAPQQIKTKPGTPSAPATLQLIYDYEGLVVRWTPPLSNGGTDIVSYALEYRPNDEADWEIAERGLGFNDSEWRPPKLLSFEPEVEFRIRASNSEGFGEYAYSKQPQSADDETFPLSLWVVALSILVASVVTACVFIALLVYYRHHERKLKRLRVLQIGLRNIDSTNPQMELPQNFMSELKNIPRVAKDCVNVKNVLGAGTFGEVFEGVVSQPSEKGVLVAIKVTRLTFMRIYQKYAFGSPQCFSNFDHPNIVRLLGISIESDPYYLIMELMEAGDLLSFLKSSRPTDILPSQLSLSELVAMMVDVGRGAAYLEANRFVHKDLAARNCLISSKIAPRTTKIADFGLAQTVYKGEYCRLNGEELLPLRWLAPEIIIGESDGAFTSKTDVWSFGVLLWEIMTLGQQPYFGKDQFEVRLLIREGITLEKPETCPEDIFAIIRKTWLFDPGKRPSFADLLPELENLQESSHYLDEKPYPPSSSLPFLSTSAFESSIESNTSCCGSADRSINSRFDKSDNHTGKKQGRPSVLRSLKKERQKVSITGDSTLTELDQRTFSNETLETYIDDRRLANGYDNEGFASSYDNTNDSTNQSVQQQISKDASKSQQFGCSFTNSFSSVDTQSFNDSNSSYFRTARVSRV</sequence>
<dbReference type="Pfam" id="PF07714">
    <property type="entry name" value="PK_Tyr_Ser-Thr"/>
    <property type="match status" value="1"/>
</dbReference>
<name>A0A158R4X9_9BILA</name>
<dbReference type="GO" id="GO:0012505">
    <property type="term" value="C:endomembrane system"/>
    <property type="evidence" value="ECO:0007669"/>
    <property type="project" value="UniProtKB-SubCell"/>
</dbReference>
<evidence type="ECO:0000256" key="3">
    <source>
        <dbReference type="ARBA" id="ARBA00011902"/>
    </source>
</evidence>
<evidence type="ECO:0000313" key="22">
    <source>
        <dbReference type="Proteomes" id="UP000046393"/>
    </source>
</evidence>
<evidence type="ECO:0000256" key="18">
    <source>
        <dbReference type="SAM" id="MobiDB-lite"/>
    </source>
</evidence>
<keyword evidence="22" id="KW-1185">Reference proteome</keyword>
<keyword evidence="7" id="KW-0677">Repeat</keyword>
<evidence type="ECO:0000259" key="21">
    <source>
        <dbReference type="PROSITE" id="PS50853"/>
    </source>
</evidence>
<dbReference type="InterPro" id="IPR013783">
    <property type="entry name" value="Ig-like_fold"/>
</dbReference>
<keyword evidence="9" id="KW-0418">Kinase</keyword>
<dbReference type="GO" id="GO:0043235">
    <property type="term" value="C:receptor complex"/>
    <property type="evidence" value="ECO:0007669"/>
    <property type="project" value="TreeGrafter"/>
</dbReference>
<comment type="subcellular location">
    <subcellularLocation>
        <location evidence="2">Endomembrane system</location>
    </subcellularLocation>
    <subcellularLocation>
        <location evidence="1">Membrane</location>
        <topology evidence="1">Single-pass membrane protein</topology>
    </subcellularLocation>
</comment>
<keyword evidence="8 17" id="KW-0547">Nucleotide-binding</keyword>
<evidence type="ECO:0000256" key="17">
    <source>
        <dbReference type="PROSITE-ProRule" id="PRU10141"/>
    </source>
</evidence>
<feature type="domain" description="Fibronectin type-III" evidence="21">
    <location>
        <begin position="1783"/>
        <end position="1881"/>
    </location>
</feature>
<evidence type="ECO:0000256" key="16">
    <source>
        <dbReference type="ARBA" id="ARBA00051243"/>
    </source>
</evidence>
<dbReference type="PANTHER" id="PTHR24416">
    <property type="entry name" value="TYROSINE-PROTEIN KINASE RECEPTOR"/>
    <property type="match status" value="1"/>
</dbReference>
<feature type="domain" description="Fibronectin type-III" evidence="21">
    <location>
        <begin position="1665"/>
        <end position="1776"/>
    </location>
</feature>
<dbReference type="InterPro" id="IPR050122">
    <property type="entry name" value="RTK"/>
</dbReference>
<evidence type="ECO:0000256" key="2">
    <source>
        <dbReference type="ARBA" id="ARBA00004308"/>
    </source>
</evidence>
<dbReference type="SUPFAM" id="SSF101898">
    <property type="entry name" value="NHL repeat"/>
    <property type="match status" value="1"/>
</dbReference>
<dbReference type="PANTHER" id="PTHR24416:SF527">
    <property type="entry name" value="PROTO-ONCOGENE TYROSINE-PROTEIN KINASE ROS"/>
    <property type="match status" value="1"/>
</dbReference>
<dbReference type="Pfam" id="PF25494">
    <property type="entry name" value="Beta-prop_Rol-3"/>
    <property type="match status" value="1"/>
</dbReference>
<evidence type="ECO:0000256" key="14">
    <source>
        <dbReference type="ARBA" id="ARBA00023170"/>
    </source>
</evidence>
<keyword evidence="6 19" id="KW-0812">Transmembrane</keyword>
<keyword evidence="4" id="KW-0597">Phosphoprotein</keyword>
<dbReference type="InterPro" id="IPR008266">
    <property type="entry name" value="Tyr_kinase_AS"/>
</dbReference>
<dbReference type="FunFam" id="1.10.510.10:FF:001512">
    <property type="entry name" value="Receptor tyrosine-protein kinase erbB-2"/>
    <property type="match status" value="1"/>
</dbReference>
<dbReference type="GO" id="GO:0004714">
    <property type="term" value="F:transmembrane receptor protein tyrosine kinase activity"/>
    <property type="evidence" value="ECO:0007669"/>
    <property type="project" value="UniProtKB-EC"/>
</dbReference>
<dbReference type="GO" id="GO:0048680">
    <property type="term" value="P:positive regulation of axon regeneration"/>
    <property type="evidence" value="ECO:0007669"/>
    <property type="project" value="UniProtKB-ARBA"/>
</dbReference>
<dbReference type="InterPro" id="IPR001245">
    <property type="entry name" value="Ser-Thr/Tyr_kinase_cat_dom"/>
</dbReference>
<proteinExistence type="predicted"/>
<dbReference type="SMART" id="SM00060">
    <property type="entry name" value="FN3"/>
    <property type="match status" value="4"/>
</dbReference>
<feature type="domain" description="Protein kinase" evidence="20">
    <location>
        <begin position="1961"/>
        <end position="2239"/>
    </location>
</feature>
<evidence type="ECO:0000256" key="9">
    <source>
        <dbReference type="ARBA" id="ARBA00022777"/>
    </source>
</evidence>
<dbReference type="InterPro" id="IPR003961">
    <property type="entry name" value="FN3_dom"/>
</dbReference>
<keyword evidence="10 17" id="KW-0067">ATP-binding</keyword>
<accession>A0A158R4X9</accession>
<evidence type="ECO:0000256" key="12">
    <source>
        <dbReference type="ARBA" id="ARBA00023136"/>
    </source>
</evidence>
<dbReference type="PROSITE" id="PS00109">
    <property type="entry name" value="PROTEIN_KINASE_TYR"/>
    <property type="match status" value="1"/>
</dbReference>
<evidence type="ECO:0000256" key="5">
    <source>
        <dbReference type="ARBA" id="ARBA00022679"/>
    </source>
</evidence>
<protein>
    <recommendedName>
        <fullName evidence="3">receptor protein-tyrosine kinase</fullName>
        <ecNumber evidence="3">2.7.10.1</ecNumber>
    </recommendedName>
</protein>
<dbReference type="PRINTS" id="PR00109">
    <property type="entry name" value="TYRKINASE"/>
</dbReference>
<keyword evidence="5" id="KW-0808">Transferase</keyword>
<organism evidence="22 23">
    <name type="scientific">Syphacia muris</name>
    <dbReference type="NCBI Taxonomy" id="451379"/>
    <lineage>
        <taxon>Eukaryota</taxon>
        <taxon>Metazoa</taxon>
        <taxon>Ecdysozoa</taxon>
        <taxon>Nematoda</taxon>
        <taxon>Chromadorea</taxon>
        <taxon>Rhabditida</taxon>
        <taxon>Spirurina</taxon>
        <taxon>Oxyuridomorpha</taxon>
        <taxon>Oxyuroidea</taxon>
        <taxon>Oxyuridae</taxon>
        <taxon>Syphacia</taxon>
    </lineage>
</organism>
<reference evidence="23" key="1">
    <citation type="submission" date="2016-04" db="UniProtKB">
        <authorList>
            <consortium name="WormBaseParasite"/>
        </authorList>
    </citation>
    <scope>IDENTIFICATION</scope>
</reference>
<dbReference type="GO" id="GO:0007169">
    <property type="term" value="P:cell surface receptor protein tyrosine kinase signaling pathway"/>
    <property type="evidence" value="ECO:0007669"/>
    <property type="project" value="TreeGrafter"/>
</dbReference>
<dbReference type="Gene3D" id="1.10.510.10">
    <property type="entry name" value="Transferase(Phosphotransferase) domain 1"/>
    <property type="match status" value="1"/>
</dbReference>
<feature type="binding site" evidence="17">
    <location>
        <position position="1993"/>
    </location>
    <ligand>
        <name>ATP</name>
        <dbReference type="ChEBI" id="CHEBI:30616"/>
    </ligand>
</feature>
<dbReference type="GO" id="GO:0005524">
    <property type="term" value="F:ATP binding"/>
    <property type="evidence" value="ECO:0007669"/>
    <property type="project" value="UniProtKB-UniRule"/>
</dbReference>
<dbReference type="PROSITE" id="PS00107">
    <property type="entry name" value="PROTEIN_KINASE_ATP"/>
    <property type="match status" value="1"/>
</dbReference>
<keyword evidence="13" id="KW-0829">Tyrosine-protein kinase</keyword>
<dbReference type="InterPro" id="IPR000719">
    <property type="entry name" value="Prot_kinase_dom"/>
</dbReference>
<feature type="region of interest" description="Disordered" evidence="18">
    <location>
        <begin position="2343"/>
        <end position="2369"/>
    </location>
</feature>
<evidence type="ECO:0000256" key="6">
    <source>
        <dbReference type="ARBA" id="ARBA00022692"/>
    </source>
</evidence>
<evidence type="ECO:0000259" key="20">
    <source>
        <dbReference type="PROSITE" id="PS50011"/>
    </source>
</evidence>
<dbReference type="Proteomes" id="UP000046393">
    <property type="component" value="Unplaced"/>
</dbReference>
<dbReference type="Gene3D" id="2.60.40.10">
    <property type="entry name" value="Immunoglobulins"/>
    <property type="match status" value="3"/>
</dbReference>
<dbReference type="Pfam" id="PF26432">
    <property type="entry name" value="Roller3_N"/>
    <property type="match status" value="1"/>
</dbReference>
<evidence type="ECO:0000256" key="15">
    <source>
        <dbReference type="ARBA" id="ARBA00023180"/>
    </source>
</evidence>
<dbReference type="InterPro" id="IPR036116">
    <property type="entry name" value="FN3_sf"/>
</dbReference>
<evidence type="ECO:0000256" key="11">
    <source>
        <dbReference type="ARBA" id="ARBA00022989"/>
    </source>
</evidence>
<feature type="domain" description="Fibronectin type-III" evidence="21">
    <location>
        <begin position="1543"/>
        <end position="1659"/>
    </location>
</feature>
<dbReference type="SUPFAM" id="SSF56112">
    <property type="entry name" value="Protein kinase-like (PK-like)"/>
    <property type="match status" value="1"/>
</dbReference>
<keyword evidence="14" id="KW-0675">Receptor</keyword>